<evidence type="ECO:0000256" key="5">
    <source>
        <dbReference type="ARBA" id="ARBA00022729"/>
    </source>
</evidence>
<keyword evidence="9" id="KW-1185">Reference proteome</keyword>
<dbReference type="Gene3D" id="3.40.50.2000">
    <property type="entry name" value="Glycogen Phosphorylase B"/>
    <property type="match status" value="1"/>
</dbReference>
<keyword evidence="3" id="KW-0328">Glycosyltransferase</keyword>
<evidence type="ECO:0000313" key="9">
    <source>
        <dbReference type="Proteomes" id="UP000271889"/>
    </source>
</evidence>
<dbReference type="PANTHER" id="PTHR48043:SF23">
    <property type="entry name" value="UDP-GLUCURONOSYLTRANSFERASE"/>
    <property type="match status" value="1"/>
</dbReference>
<organism evidence="8 9">
    <name type="scientific">Cylicostephanus goldi</name>
    <name type="common">Nematode worm</name>
    <dbReference type="NCBI Taxonomy" id="71465"/>
    <lineage>
        <taxon>Eukaryota</taxon>
        <taxon>Metazoa</taxon>
        <taxon>Ecdysozoa</taxon>
        <taxon>Nematoda</taxon>
        <taxon>Chromadorea</taxon>
        <taxon>Rhabditida</taxon>
        <taxon>Rhabditina</taxon>
        <taxon>Rhabditomorpha</taxon>
        <taxon>Strongyloidea</taxon>
        <taxon>Strongylidae</taxon>
        <taxon>Cylicostephanus</taxon>
    </lineage>
</organism>
<dbReference type="InterPro" id="IPR050271">
    <property type="entry name" value="UDP-glycosyltransferase"/>
</dbReference>
<dbReference type="EC" id="2.4.1.17" evidence="2"/>
<keyword evidence="7" id="KW-0812">Transmembrane</keyword>
<dbReference type="InterPro" id="IPR002213">
    <property type="entry name" value="UDP_glucos_trans"/>
</dbReference>
<dbReference type="PANTHER" id="PTHR48043">
    <property type="entry name" value="EG:EG0003.4 PROTEIN-RELATED"/>
    <property type="match status" value="1"/>
</dbReference>
<evidence type="ECO:0000256" key="6">
    <source>
        <dbReference type="ARBA" id="ARBA00047475"/>
    </source>
</evidence>
<gene>
    <name evidence="8" type="ORF">CGOC_LOCUS8530</name>
</gene>
<dbReference type="OrthoDB" id="5835829at2759"/>
<name>A0A3P7LQK0_CYLGO</name>
<dbReference type="Pfam" id="PF00201">
    <property type="entry name" value="UDPGT"/>
    <property type="match status" value="1"/>
</dbReference>
<evidence type="ECO:0000256" key="2">
    <source>
        <dbReference type="ARBA" id="ARBA00012544"/>
    </source>
</evidence>
<evidence type="ECO:0000256" key="3">
    <source>
        <dbReference type="ARBA" id="ARBA00022676"/>
    </source>
</evidence>
<keyword evidence="7" id="KW-1133">Transmembrane helix</keyword>
<dbReference type="SUPFAM" id="SSF53756">
    <property type="entry name" value="UDP-Glycosyltransferase/glycogen phosphorylase"/>
    <property type="match status" value="1"/>
</dbReference>
<evidence type="ECO:0000256" key="4">
    <source>
        <dbReference type="ARBA" id="ARBA00022679"/>
    </source>
</evidence>
<keyword evidence="5" id="KW-0732">Signal</keyword>
<accession>A0A3P7LQK0</accession>
<evidence type="ECO:0000256" key="1">
    <source>
        <dbReference type="ARBA" id="ARBA00009995"/>
    </source>
</evidence>
<reference evidence="8 9" key="1">
    <citation type="submission" date="2018-11" db="EMBL/GenBank/DDBJ databases">
        <authorList>
            <consortium name="Pathogen Informatics"/>
        </authorList>
    </citation>
    <scope>NUCLEOTIDE SEQUENCE [LARGE SCALE GENOMIC DNA]</scope>
</reference>
<dbReference type="GO" id="GO:0015020">
    <property type="term" value="F:glucuronosyltransferase activity"/>
    <property type="evidence" value="ECO:0007669"/>
    <property type="project" value="UniProtKB-EC"/>
</dbReference>
<feature type="transmembrane region" description="Helical" evidence="7">
    <location>
        <begin position="83"/>
        <end position="110"/>
    </location>
</feature>
<dbReference type="AlphaFoldDB" id="A0A3P7LQK0"/>
<keyword evidence="4" id="KW-0808">Transferase</keyword>
<comment type="catalytic activity">
    <reaction evidence="6">
        <text>glucuronate acceptor + UDP-alpha-D-glucuronate = acceptor beta-D-glucuronoside + UDP + H(+)</text>
        <dbReference type="Rhea" id="RHEA:21032"/>
        <dbReference type="ChEBI" id="CHEBI:15378"/>
        <dbReference type="ChEBI" id="CHEBI:58052"/>
        <dbReference type="ChEBI" id="CHEBI:58223"/>
        <dbReference type="ChEBI" id="CHEBI:132367"/>
        <dbReference type="ChEBI" id="CHEBI:132368"/>
        <dbReference type="EC" id="2.4.1.17"/>
    </reaction>
</comment>
<proteinExistence type="inferred from homology"/>
<protein>
    <recommendedName>
        <fullName evidence="2">glucuronosyltransferase</fullName>
        <ecNumber evidence="2">2.4.1.17</ecNumber>
    </recommendedName>
</protein>
<evidence type="ECO:0000313" key="8">
    <source>
        <dbReference type="EMBL" id="VDN19315.1"/>
    </source>
</evidence>
<keyword evidence="7" id="KW-0472">Membrane</keyword>
<evidence type="ECO:0000256" key="7">
    <source>
        <dbReference type="SAM" id="Phobius"/>
    </source>
</evidence>
<sequence>MLTKHRGAICLTKYDLDTPEKLQETLRAILSNPSYARNAQRLSEMLRNQPISPKRLFLRHSEFAAKFGRLPSLNPYGWQLSIIQYYLIDVALLLITIFAIANYVIIKVLLKCLSIAKKVKKE</sequence>
<comment type="similarity">
    <text evidence="1">Belongs to the UDP-glycosyltransferase family.</text>
</comment>
<dbReference type="Proteomes" id="UP000271889">
    <property type="component" value="Unassembled WGS sequence"/>
</dbReference>
<dbReference type="EMBL" id="UYRV01104338">
    <property type="protein sequence ID" value="VDN19315.1"/>
    <property type="molecule type" value="Genomic_DNA"/>
</dbReference>